<dbReference type="InterPro" id="IPR029058">
    <property type="entry name" value="AB_hydrolase_fold"/>
</dbReference>
<accession>A0A8S1BLY4</accession>
<dbReference type="InterPro" id="IPR019819">
    <property type="entry name" value="Carboxylesterase_B_CS"/>
</dbReference>
<organism evidence="5 6">
    <name type="scientific">Cloeon dipterum</name>
    <dbReference type="NCBI Taxonomy" id="197152"/>
    <lineage>
        <taxon>Eukaryota</taxon>
        <taxon>Metazoa</taxon>
        <taxon>Ecdysozoa</taxon>
        <taxon>Arthropoda</taxon>
        <taxon>Hexapoda</taxon>
        <taxon>Insecta</taxon>
        <taxon>Pterygota</taxon>
        <taxon>Palaeoptera</taxon>
        <taxon>Ephemeroptera</taxon>
        <taxon>Pisciforma</taxon>
        <taxon>Baetidae</taxon>
        <taxon>Cloeon</taxon>
    </lineage>
</organism>
<dbReference type="Pfam" id="PF00135">
    <property type="entry name" value="COesterase"/>
    <property type="match status" value="1"/>
</dbReference>
<feature type="domain" description="Carboxylesterase type B" evidence="4">
    <location>
        <begin position="137"/>
        <end position="659"/>
    </location>
</feature>
<keyword evidence="6" id="KW-1185">Reference proteome</keyword>
<dbReference type="FunFam" id="3.40.50.1820:FF:000156">
    <property type="entry name" value="Neuroligin-4, Y-linked"/>
    <property type="match status" value="1"/>
</dbReference>
<comment type="caution">
    <text evidence="5">The sequence shown here is derived from an EMBL/GenBank/DDBJ whole genome shotgun (WGS) entry which is preliminary data.</text>
</comment>
<keyword evidence="2" id="KW-0732">Signal</keyword>
<dbReference type="EMBL" id="CADEPI010000003">
    <property type="protein sequence ID" value="CAB3360362.1"/>
    <property type="molecule type" value="Genomic_DNA"/>
</dbReference>
<evidence type="ECO:0000259" key="4">
    <source>
        <dbReference type="Pfam" id="PF00135"/>
    </source>
</evidence>
<dbReference type="PROSITE" id="PS00941">
    <property type="entry name" value="CARBOXYLESTERASE_B_2"/>
    <property type="match status" value="1"/>
</dbReference>
<reference evidence="5 6" key="1">
    <citation type="submission" date="2020-04" db="EMBL/GenBank/DDBJ databases">
        <authorList>
            <person name="Alioto T."/>
            <person name="Alioto T."/>
            <person name="Gomez Garrido J."/>
        </authorList>
    </citation>
    <scope>NUCLEOTIDE SEQUENCE [LARGE SCALE GENOMIC DNA]</scope>
</reference>
<dbReference type="InterPro" id="IPR051093">
    <property type="entry name" value="Neuroligin/BSAL"/>
</dbReference>
<keyword evidence="3" id="KW-0325">Glycoprotein</keyword>
<name>A0A8S1BLY4_9INSE</name>
<dbReference type="PANTHER" id="PTHR43903">
    <property type="entry name" value="NEUROLIGIN"/>
    <property type="match status" value="1"/>
</dbReference>
<dbReference type="InterPro" id="IPR002018">
    <property type="entry name" value="CarbesteraseB"/>
</dbReference>
<dbReference type="Proteomes" id="UP000494165">
    <property type="component" value="Unassembled WGS sequence"/>
</dbReference>
<evidence type="ECO:0000256" key="2">
    <source>
        <dbReference type="ARBA" id="ARBA00022729"/>
    </source>
</evidence>
<protein>
    <recommendedName>
        <fullName evidence="4">Carboxylesterase type B domain-containing protein</fullName>
    </recommendedName>
</protein>
<dbReference type="OrthoDB" id="408631at2759"/>
<evidence type="ECO:0000256" key="3">
    <source>
        <dbReference type="ARBA" id="ARBA00023180"/>
    </source>
</evidence>
<proteinExistence type="inferred from homology"/>
<evidence type="ECO:0000256" key="1">
    <source>
        <dbReference type="ARBA" id="ARBA00005964"/>
    </source>
</evidence>
<dbReference type="Gene3D" id="3.40.50.1820">
    <property type="entry name" value="alpha/beta hydrolase"/>
    <property type="match status" value="1"/>
</dbReference>
<comment type="similarity">
    <text evidence="1">Belongs to the type-B carboxylesterase/lipase family.</text>
</comment>
<evidence type="ECO:0000313" key="6">
    <source>
        <dbReference type="Proteomes" id="UP000494165"/>
    </source>
</evidence>
<dbReference type="SUPFAM" id="SSF53474">
    <property type="entry name" value="alpha/beta-Hydrolases"/>
    <property type="match status" value="1"/>
</dbReference>
<sequence>MFRRFGEYVDNNQQRNWGYPDRGYGHQQPGGVGFDGHYFNTRLRGGVGAGGVGGNFYGNRYDDPQHPTPFPQPGILAGWRPDLQGRQRPDSINLINDRDVYVSTPFGQIQGFKVHLYDNPNPLSYYRPGQSPVDRIQGNCSVFLGIPYAQPPVREGRFKPPRAHKGWQLLQAVDFGPACPQPLNNIGATKGIRDVDEDCLYLNVYSPHTQSGLAQPFPVMVYIHGGDYQKGASNLFPAHVLASFYEVVVVTINYRLGALGFLSTGDENSPGNYGVLDQAMALRWVHENIEFFNGDRNLITLFGPGAGAASAGLLMVAPRTRQLVSRVIAQSGSALADWAIIEDVYRVQNTSRVFSRLLGCNIDSSWNIVSCLKQRHFHELGNAEFPPDVGTFPWAPVLDKGFKVAEDSWFDGWKEKDWRMFQEMPEKSIKKGDFNHGLSYLSGITHDEAAFFIHNNESLAPDYEVDEKFFDQKIREFVFKYNYTLNPEGVYDAIKYMYTYWPDPHNVTHIREQYINFLSDFFYRAPSDKMAKLLVEKNIPVFLYHLNTSVEALRAPYWRRVPHDTEYFFLTGAPFMDHEFFPLKLRLENVRWTDSDRNMSHFFMRAYSFFARYGHPSHEQILGLHFQPAQTGRLYYLNLNTTYNSSIMVNYNQKECAFWSNYLPSVIGILVPTYPPTTEVRF</sequence>
<dbReference type="AlphaFoldDB" id="A0A8S1BLY4"/>
<evidence type="ECO:0000313" key="5">
    <source>
        <dbReference type="EMBL" id="CAB3360362.1"/>
    </source>
</evidence>
<gene>
    <name evidence="5" type="ORF">CLODIP_2_CD08844</name>
</gene>